<gene>
    <name evidence="2" type="ORF">RM446_10305</name>
</gene>
<dbReference type="Gene3D" id="3.40.50.150">
    <property type="entry name" value="Vaccinia Virus protein VP39"/>
    <property type="match status" value="1"/>
</dbReference>
<dbReference type="Proteomes" id="UP001183226">
    <property type="component" value="Unassembled WGS sequence"/>
</dbReference>
<dbReference type="EMBL" id="JAVREK010000009">
    <property type="protein sequence ID" value="MDT0302499.1"/>
    <property type="molecule type" value="Genomic_DNA"/>
</dbReference>
<dbReference type="RefSeq" id="WP_311544989.1">
    <property type="nucleotide sequence ID" value="NZ_JAVREK010000009.1"/>
</dbReference>
<protein>
    <submittedName>
        <fullName evidence="2">Methyltransferase type 11</fullName>
    </submittedName>
</protein>
<name>A0ABU2KT90_9ACTN</name>
<feature type="domain" description="23S rRNA (guanine(745)-N(1))-methyltransferase N-terminal" evidence="1">
    <location>
        <begin position="26"/>
        <end position="60"/>
    </location>
</feature>
<dbReference type="PIRSF" id="PIRSF018249">
    <property type="entry name" value="MyrA_prd"/>
    <property type="match status" value="1"/>
</dbReference>
<reference evidence="3" key="1">
    <citation type="submission" date="2023-07" db="EMBL/GenBank/DDBJ databases">
        <title>30 novel species of actinomycetes from the DSMZ collection.</title>
        <authorList>
            <person name="Nouioui I."/>
        </authorList>
    </citation>
    <scope>NUCLEOTIDE SEQUENCE [LARGE SCALE GENOMIC DNA]</scope>
    <source>
        <strain evidence="3">DSM 45055</strain>
    </source>
</reference>
<keyword evidence="2" id="KW-0808">Transferase</keyword>
<dbReference type="SUPFAM" id="SSF53335">
    <property type="entry name" value="S-adenosyl-L-methionine-dependent methyltransferases"/>
    <property type="match status" value="1"/>
</dbReference>
<dbReference type="InterPro" id="IPR048647">
    <property type="entry name" value="RlmA_N"/>
</dbReference>
<evidence type="ECO:0000313" key="2">
    <source>
        <dbReference type="EMBL" id="MDT0302499.1"/>
    </source>
</evidence>
<dbReference type="InterPro" id="IPR016718">
    <property type="entry name" value="rRNA_m1G-MeTrfase_A_prd"/>
</dbReference>
<keyword evidence="3" id="KW-1185">Reference proteome</keyword>
<dbReference type="InterPro" id="IPR029063">
    <property type="entry name" value="SAM-dependent_MTases_sf"/>
</dbReference>
<evidence type="ECO:0000259" key="1">
    <source>
        <dbReference type="Pfam" id="PF21302"/>
    </source>
</evidence>
<dbReference type="GO" id="GO:0032259">
    <property type="term" value="P:methylation"/>
    <property type="evidence" value="ECO:0007669"/>
    <property type="project" value="UniProtKB-KW"/>
</dbReference>
<organism evidence="2 3">
    <name type="scientific">Streptomonospora wellingtoniae</name>
    <dbReference type="NCBI Taxonomy" id="3075544"/>
    <lineage>
        <taxon>Bacteria</taxon>
        <taxon>Bacillati</taxon>
        <taxon>Actinomycetota</taxon>
        <taxon>Actinomycetes</taxon>
        <taxon>Streptosporangiales</taxon>
        <taxon>Nocardiopsidaceae</taxon>
        <taxon>Streptomonospora</taxon>
    </lineage>
</organism>
<evidence type="ECO:0000313" key="3">
    <source>
        <dbReference type="Proteomes" id="UP001183226"/>
    </source>
</evidence>
<dbReference type="Pfam" id="PF21302">
    <property type="entry name" value="Zn_ribbon_RlmA"/>
    <property type="match status" value="1"/>
</dbReference>
<dbReference type="GO" id="GO:0008168">
    <property type="term" value="F:methyltransferase activity"/>
    <property type="evidence" value="ECO:0007669"/>
    <property type="project" value="UniProtKB-KW"/>
</dbReference>
<proteinExistence type="predicted"/>
<comment type="caution">
    <text evidence="2">The sequence shown here is derived from an EMBL/GenBank/DDBJ whole genome shotgun (WGS) entry which is preliminary data.</text>
</comment>
<sequence length="309" mass="31678">MTSSDDDRPAVLDRLRMPEPVLEALACPVCGAALGPGGSALACTAGHRFDVAREGYAGLLTGHRTAGTGDTKEMVRARQEFQEAGHYAPLAARLAELAAQAPLPAGGLAVDAGAGTGYYLSAVLDRVTGAVGLALDLSKFALRRAARAHPRAGAAACDTWRGLPLRTGSAAVLLNVFAPRRPAEFHRVLADDGALLVATPTDRHLRGLVADLGLVGVDADKRERLESGLSAHFARTGGEEIEVALSLSPAEAAALVGMGPSARHLSPAEIADRVAGLGDPVEAAASFALSVYRPARPADSERVAPAAPG</sequence>
<accession>A0ABU2KT90</accession>
<keyword evidence="2" id="KW-0489">Methyltransferase</keyword>